<evidence type="ECO:0000313" key="1">
    <source>
        <dbReference type="EMBL" id="QTC46888.1"/>
    </source>
</evidence>
<evidence type="ECO:0000313" key="2">
    <source>
        <dbReference type="Proteomes" id="UP000663901"/>
    </source>
</evidence>
<dbReference type="EMBL" id="CP059084">
    <property type="protein sequence ID" value="QTC46888.1"/>
    <property type="molecule type" value="Genomic_DNA"/>
</dbReference>
<dbReference type="RefSeq" id="WP_105088563.1">
    <property type="nucleotide sequence ID" value="NZ_CP059084.1"/>
</dbReference>
<accession>A0A8A4K4Z0</accession>
<dbReference type="AlphaFoldDB" id="A0A8A4K4Z0"/>
<organism evidence="1 2">
    <name type="scientific">Pantoea ananas</name>
    <name type="common">Erwinia uredovora</name>
    <dbReference type="NCBI Taxonomy" id="553"/>
    <lineage>
        <taxon>Bacteria</taxon>
        <taxon>Pseudomonadati</taxon>
        <taxon>Pseudomonadota</taxon>
        <taxon>Gammaproteobacteria</taxon>
        <taxon>Enterobacterales</taxon>
        <taxon>Erwiniaceae</taxon>
        <taxon>Pantoea</taxon>
    </lineage>
</organism>
<proteinExistence type="predicted"/>
<dbReference type="Proteomes" id="UP000663901">
    <property type="component" value="Chromosome"/>
</dbReference>
<gene>
    <name evidence="1" type="ORF">H0Z12_04700</name>
</gene>
<sequence length="87" mass="10341">MFERDADGAREATERGIRNMRFKELMDSIWYECNDCQRFGQSHATYKLNEADIEEFLDDVIETLQAYGYEVTYVHPKLEISWVPPEE</sequence>
<protein>
    <submittedName>
        <fullName evidence="1">Uncharacterized protein</fullName>
    </submittedName>
</protein>
<name>A0A8A4K4Z0_PANAN</name>
<reference evidence="1" key="1">
    <citation type="submission" date="2020-07" db="EMBL/GenBank/DDBJ databases">
        <title>Genome Sequences for Panteoa spp. that cause Center Rot in Onions.</title>
        <authorList>
            <person name="Asselin J.A."/>
            <person name="Helmann T."/>
            <person name="Beer S."/>
            <person name="Stodghill P."/>
        </authorList>
    </citation>
    <scope>NUCLEOTIDE SEQUENCE</scope>
    <source>
        <strain evidence="1">OC5a</strain>
    </source>
</reference>